<gene>
    <name evidence="4" type="ORF">CWI73_08555</name>
</gene>
<evidence type="ECO:0000313" key="4">
    <source>
        <dbReference type="EMBL" id="RUO64201.1"/>
    </source>
</evidence>
<dbReference type="PROSITE" id="PS50883">
    <property type="entry name" value="EAL"/>
    <property type="match status" value="1"/>
</dbReference>
<keyword evidence="1" id="KW-0812">Transmembrane</keyword>
<dbReference type="EMBL" id="PIQA01000006">
    <property type="protein sequence ID" value="RUO64201.1"/>
    <property type="molecule type" value="Genomic_DNA"/>
</dbReference>
<feature type="transmembrane region" description="Helical" evidence="1">
    <location>
        <begin position="76"/>
        <end position="95"/>
    </location>
</feature>
<organism evidence="4 5">
    <name type="scientific">Idiomarina piscisalsi</name>
    <dbReference type="NCBI Taxonomy" id="1096243"/>
    <lineage>
        <taxon>Bacteria</taxon>
        <taxon>Pseudomonadati</taxon>
        <taxon>Pseudomonadota</taxon>
        <taxon>Gammaproteobacteria</taxon>
        <taxon>Alteromonadales</taxon>
        <taxon>Idiomarinaceae</taxon>
        <taxon>Idiomarina</taxon>
    </lineage>
</organism>
<dbReference type="SUPFAM" id="SSF55073">
    <property type="entry name" value="Nucleotide cyclase"/>
    <property type="match status" value="1"/>
</dbReference>
<reference evidence="4 5" key="1">
    <citation type="journal article" date="2011" name="Front. Microbiol.">
        <title>Genomic signatures of strain selection and enhancement in Bacillus atrophaeus var. globigii, a historical biowarfare simulant.</title>
        <authorList>
            <person name="Gibbons H.S."/>
            <person name="Broomall S.M."/>
            <person name="McNew L.A."/>
            <person name="Daligault H."/>
            <person name="Chapman C."/>
            <person name="Bruce D."/>
            <person name="Karavis M."/>
            <person name="Krepps M."/>
            <person name="McGregor P.A."/>
            <person name="Hong C."/>
            <person name="Park K.H."/>
            <person name="Akmal A."/>
            <person name="Feldman A."/>
            <person name="Lin J.S."/>
            <person name="Chang W.E."/>
            <person name="Higgs B.W."/>
            <person name="Demirev P."/>
            <person name="Lindquist J."/>
            <person name="Liem A."/>
            <person name="Fochler E."/>
            <person name="Read T.D."/>
            <person name="Tapia R."/>
            <person name="Johnson S."/>
            <person name="Bishop-Lilly K.A."/>
            <person name="Detter C."/>
            <person name="Han C."/>
            <person name="Sozhamannan S."/>
            <person name="Rosenzweig C.N."/>
            <person name="Skowronski E.W."/>
        </authorList>
    </citation>
    <scope>NUCLEOTIDE SEQUENCE [LARGE SCALE GENOMIC DNA]</scope>
    <source>
        <strain evidence="4 5">TPS4-2</strain>
    </source>
</reference>
<evidence type="ECO:0000259" key="3">
    <source>
        <dbReference type="PROSITE" id="PS50887"/>
    </source>
</evidence>
<dbReference type="InterPro" id="IPR000160">
    <property type="entry name" value="GGDEF_dom"/>
</dbReference>
<dbReference type="InterPro" id="IPR001633">
    <property type="entry name" value="EAL_dom"/>
</dbReference>
<dbReference type="Pfam" id="PF00990">
    <property type="entry name" value="GGDEF"/>
    <property type="match status" value="1"/>
</dbReference>
<evidence type="ECO:0008006" key="6">
    <source>
        <dbReference type="Google" id="ProtNLM"/>
    </source>
</evidence>
<protein>
    <recommendedName>
        <fullName evidence="6">EAL domain-containing protein</fullName>
    </recommendedName>
</protein>
<dbReference type="PANTHER" id="PTHR33121">
    <property type="entry name" value="CYCLIC DI-GMP PHOSPHODIESTERASE PDEF"/>
    <property type="match status" value="1"/>
</dbReference>
<dbReference type="CDD" id="cd01948">
    <property type="entry name" value="EAL"/>
    <property type="match status" value="1"/>
</dbReference>
<dbReference type="InterPro" id="IPR050706">
    <property type="entry name" value="Cyclic-di-GMP_PDE-like"/>
</dbReference>
<dbReference type="InterPro" id="IPR035919">
    <property type="entry name" value="EAL_sf"/>
</dbReference>
<dbReference type="InterPro" id="IPR043128">
    <property type="entry name" value="Rev_trsase/Diguanyl_cyclase"/>
</dbReference>
<dbReference type="PANTHER" id="PTHR33121:SF79">
    <property type="entry name" value="CYCLIC DI-GMP PHOSPHODIESTERASE PDED-RELATED"/>
    <property type="match status" value="1"/>
</dbReference>
<keyword evidence="1" id="KW-1133">Transmembrane helix</keyword>
<dbReference type="Proteomes" id="UP000288361">
    <property type="component" value="Unassembled WGS sequence"/>
</dbReference>
<evidence type="ECO:0000313" key="5">
    <source>
        <dbReference type="Proteomes" id="UP000288361"/>
    </source>
</evidence>
<evidence type="ECO:0000256" key="1">
    <source>
        <dbReference type="SAM" id="Phobius"/>
    </source>
</evidence>
<feature type="transmembrane region" description="Helical" evidence="1">
    <location>
        <begin position="101"/>
        <end position="121"/>
    </location>
</feature>
<keyword evidence="1" id="KW-0472">Membrane</keyword>
<feature type="domain" description="EAL" evidence="2">
    <location>
        <begin position="307"/>
        <end position="558"/>
    </location>
</feature>
<sequence>MVTFSKISRFFQLALIRALRMQAESVFIASFVLLVLSAAIVRLVISSGGLPSIYSSLIYIPLAIVGLLFGFRAGLLFGIITAIVMGPFALSSPFISDNLVSTGWVFLLMSCTFVPVITGLVSSTLKTTLRREQHAKFRHQETGLPNIKALLGYFKSLSKNPRLSDESLFDIIDIRLKNFDDIQQKIGTEKAHRLVKLMAKQLSELLGNQVHFGQASDNELIGVQHAAEKENHNVQDNLKEYLQKEVQAEDGTSYQLDPSASILRVNKRQLTESSQEVLKRSRDRAYRVKDTGDILSFFDESEPAQQQSSFSKQFKDALINNEISLLYQPRLSTVTGHFETLEVSSRWLHPTRGDIIFSEFASMIKENQLTKDYLMWMIESCFADLSQLTQEQRQPKVSIDISLGEDVEPNVLYALANKIQTTDYPPTRICIEVLDSALMNLTPKTRTYLEKLHNIGCNIIADHFGEGFSTIQSLFKLPVDAIKLSDELIHSAASNSDAKRQLASIVKIAHAKGLRTIATGVNSKEKLLLLKHIGCEELQGSVLTPPVLKEALPWERIK</sequence>
<comment type="caution">
    <text evidence="4">The sequence shown here is derived from an EMBL/GenBank/DDBJ whole genome shotgun (WGS) entry which is preliminary data.</text>
</comment>
<feature type="domain" description="GGDEF" evidence="3">
    <location>
        <begin position="167"/>
        <end position="300"/>
    </location>
</feature>
<dbReference type="PROSITE" id="PS50887">
    <property type="entry name" value="GGDEF"/>
    <property type="match status" value="1"/>
</dbReference>
<dbReference type="Pfam" id="PF00563">
    <property type="entry name" value="EAL"/>
    <property type="match status" value="1"/>
</dbReference>
<dbReference type="AlphaFoldDB" id="A0A432YR69"/>
<feature type="transmembrane region" description="Helical" evidence="1">
    <location>
        <begin position="26"/>
        <end position="45"/>
    </location>
</feature>
<evidence type="ECO:0000259" key="2">
    <source>
        <dbReference type="PROSITE" id="PS50883"/>
    </source>
</evidence>
<name>A0A432YR69_9GAMM</name>
<dbReference type="Gene3D" id="3.30.70.270">
    <property type="match status" value="1"/>
</dbReference>
<dbReference type="SMART" id="SM00052">
    <property type="entry name" value="EAL"/>
    <property type="match status" value="1"/>
</dbReference>
<dbReference type="InterPro" id="IPR029787">
    <property type="entry name" value="Nucleotide_cyclase"/>
</dbReference>
<accession>A0A432YR69</accession>
<dbReference type="SUPFAM" id="SSF141868">
    <property type="entry name" value="EAL domain-like"/>
    <property type="match status" value="1"/>
</dbReference>
<dbReference type="GO" id="GO:0071111">
    <property type="term" value="F:cyclic-guanylate-specific phosphodiesterase activity"/>
    <property type="evidence" value="ECO:0007669"/>
    <property type="project" value="InterPro"/>
</dbReference>
<feature type="transmembrane region" description="Helical" evidence="1">
    <location>
        <begin position="51"/>
        <end position="69"/>
    </location>
</feature>
<dbReference type="Gene3D" id="3.20.20.450">
    <property type="entry name" value="EAL domain"/>
    <property type="match status" value="1"/>
</dbReference>
<proteinExistence type="predicted"/>